<reference evidence="1 3" key="1">
    <citation type="journal article" date="2014" name="Nat. Genet.">
        <title>Genome and transcriptome of the porcine whipworm Trichuris suis.</title>
        <authorList>
            <person name="Jex A.R."/>
            <person name="Nejsum P."/>
            <person name="Schwarz E.M."/>
            <person name="Hu L."/>
            <person name="Young N.D."/>
            <person name="Hall R.S."/>
            <person name="Korhonen P.K."/>
            <person name="Liao S."/>
            <person name="Thamsborg S."/>
            <person name="Xia J."/>
            <person name="Xu P."/>
            <person name="Wang S."/>
            <person name="Scheerlinck J.P."/>
            <person name="Hofmann A."/>
            <person name="Sternberg P.W."/>
            <person name="Wang J."/>
            <person name="Gasser R.B."/>
        </authorList>
    </citation>
    <scope>NUCLEOTIDE SEQUENCE [LARGE SCALE GENOMIC DNA]</scope>
    <source>
        <strain evidence="2">DCEP-RM93F</strain>
        <strain evidence="1">DCEP-RM93M</strain>
    </source>
</reference>
<keyword evidence="3" id="KW-1185">Reference proteome</keyword>
<protein>
    <submittedName>
        <fullName evidence="1">Uncharacterized protein</fullName>
    </submittedName>
</protein>
<feature type="non-terminal residue" evidence="1">
    <location>
        <position position="109"/>
    </location>
</feature>
<proteinExistence type="predicted"/>
<dbReference type="Proteomes" id="UP000030764">
    <property type="component" value="Unassembled WGS sequence"/>
</dbReference>
<evidence type="ECO:0000313" key="1">
    <source>
        <dbReference type="EMBL" id="KFD47912.1"/>
    </source>
</evidence>
<evidence type="ECO:0000313" key="3">
    <source>
        <dbReference type="Proteomes" id="UP000030764"/>
    </source>
</evidence>
<name>A0A085LSG6_9BILA</name>
<organism evidence="1 3">
    <name type="scientific">Trichuris suis</name>
    <name type="common">pig whipworm</name>
    <dbReference type="NCBI Taxonomy" id="68888"/>
    <lineage>
        <taxon>Eukaryota</taxon>
        <taxon>Metazoa</taxon>
        <taxon>Ecdysozoa</taxon>
        <taxon>Nematoda</taxon>
        <taxon>Enoplea</taxon>
        <taxon>Dorylaimia</taxon>
        <taxon>Trichinellida</taxon>
        <taxon>Trichuridae</taxon>
        <taxon>Trichuris</taxon>
    </lineage>
</organism>
<accession>A0A085LSG6</accession>
<dbReference type="AlphaFoldDB" id="A0A085LSG6"/>
<evidence type="ECO:0000313" key="2">
    <source>
        <dbReference type="EMBL" id="KFD67985.1"/>
    </source>
</evidence>
<dbReference type="Proteomes" id="UP000030758">
    <property type="component" value="Unassembled WGS sequence"/>
</dbReference>
<dbReference type="EMBL" id="KL367509">
    <property type="protein sequence ID" value="KFD67985.1"/>
    <property type="molecule type" value="Genomic_DNA"/>
</dbReference>
<sequence length="109" mass="12880">MDPPMIWALKLKQTDEDKFLPYRNIFNEMKRQKARQKLVRSVKPRYPNPLNRTMESHCEGMMCQAVAPSLPERNYFLFLVCQVRAAVIFLYLNSTTQTSYSNNMEEVDI</sequence>
<gene>
    <name evidence="1" type="ORF">M513_11203</name>
    <name evidence="2" type="ORF">M514_11203</name>
</gene>
<dbReference type="EMBL" id="KL363310">
    <property type="protein sequence ID" value="KFD47912.1"/>
    <property type="molecule type" value="Genomic_DNA"/>
</dbReference>